<dbReference type="InterPro" id="IPR036390">
    <property type="entry name" value="WH_DNA-bd_sf"/>
</dbReference>
<dbReference type="InterPro" id="IPR005471">
    <property type="entry name" value="Tscrpt_reg_IclR_N"/>
</dbReference>
<dbReference type="RefSeq" id="WP_179479015.1">
    <property type="nucleotide sequence ID" value="NZ_JACCFW010000001.1"/>
</dbReference>
<sequence>MARDLKQPPAYAIASVDHALRLATMLQLEGALTVAEAAQRLGIARSTAHRMLQMLVYRDFAVQDAGRAYYAGPVLELAAHSRSHTAQLRSLALPHLRRLVDVVQESANLTIRTGDTARFIASVECDQALRVGSREGMVFPAHHTSGGLLLLAQLPDAELEEVYAPERYAESTEARPDLAALRTELAQIQRQGFALNQGRSERGVVAIGVPIRDGDGALVAGLSVSMPSVRFDEQRLPALIALLRAAGAALESDLRS</sequence>
<dbReference type="PANTHER" id="PTHR30136:SF24">
    <property type="entry name" value="HTH-TYPE TRANSCRIPTIONAL REPRESSOR ALLR"/>
    <property type="match status" value="1"/>
</dbReference>
<keyword evidence="3" id="KW-0804">Transcription</keyword>
<evidence type="ECO:0000313" key="6">
    <source>
        <dbReference type="EMBL" id="NYJ73625.1"/>
    </source>
</evidence>
<feature type="domain" description="IclR-ED" evidence="5">
    <location>
        <begin position="73"/>
        <end position="256"/>
    </location>
</feature>
<dbReference type="InterPro" id="IPR014757">
    <property type="entry name" value="Tscrpt_reg_IclR_C"/>
</dbReference>
<dbReference type="AlphaFoldDB" id="A0A853DHF1"/>
<evidence type="ECO:0000256" key="1">
    <source>
        <dbReference type="ARBA" id="ARBA00023015"/>
    </source>
</evidence>
<feature type="domain" description="HTH iclR-type" evidence="4">
    <location>
        <begin position="13"/>
        <end position="73"/>
    </location>
</feature>
<organism evidence="6 7">
    <name type="scientific">Allobranchiibius huperziae</name>
    <dbReference type="NCBI Taxonomy" id="1874116"/>
    <lineage>
        <taxon>Bacteria</taxon>
        <taxon>Bacillati</taxon>
        <taxon>Actinomycetota</taxon>
        <taxon>Actinomycetes</taxon>
        <taxon>Micrococcales</taxon>
        <taxon>Dermacoccaceae</taxon>
        <taxon>Allobranchiibius</taxon>
    </lineage>
</organism>
<dbReference type="PROSITE" id="PS51078">
    <property type="entry name" value="ICLR_ED"/>
    <property type="match status" value="1"/>
</dbReference>
<dbReference type="Proteomes" id="UP000571817">
    <property type="component" value="Unassembled WGS sequence"/>
</dbReference>
<proteinExistence type="predicted"/>
<dbReference type="Gene3D" id="3.30.450.40">
    <property type="match status" value="1"/>
</dbReference>
<dbReference type="GO" id="GO:0003677">
    <property type="term" value="F:DNA binding"/>
    <property type="evidence" value="ECO:0007669"/>
    <property type="project" value="UniProtKB-KW"/>
</dbReference>
<comment type="caution">
    <text evidence="6">The sequence shown here is derived from an EMBL/GenBank/DDBJ whole genome shotgun (WGS) entry which is preliminary data.</text>
</comment>
<dbReference type="Gene3D" id="1.10.10.10">
    <property type="entry name" value="Winged helix-like DNA-binding domain superfamily/Winged helix DNA-binding domain"/>
    <property type="match status" value="1"/>
</dbReference>
<keyword evidence="2 6" id="KW-0238">DNA-binding</keyword>
<dbReference type="InterPro" id="IPR050707">
    <property type="entry name" value="HTH_MetabolicPath_Reg"/>
</dbReference>
<dbReference type="PROSITE" id="PS51077">
    <property type="entry name" value="HTH_ICLR"/>
    <property type="match status" value="1"/>
</dbReference>
<dbReference type="EMBL" id="JACCFW010000001">
    <property type="protein sequence ID" value="NYJ73625.1"/>
    <property type="molecule type" value="Genomic_DNA"/>
</dbReference>
<evidence type="ECO:0000256" key="3">
    <source>
        <dbReference type="ARBA" id="ARBA00023163"/>
    </source>
</evidence>
<dbReference type="SMART" id="SM00346">
    <property type="entry name" value="HTH_ICLR"/>
    <property type="match status" value="1"/>
</dbReference>
<reference evidence="6 7" key="1">
    <citation type="submission" date="2020-07" db="EMBL/GenBank/DDBJ databases">
        <title>Sequencing the genomes of 1000 actinobacteria strains.</title>
        <authorList>
            <person name="Klenk H.-P."/>
        </authorList>
    </citation>
    <scope>NUCLEOTIDE SEQUENCE [LARGE SCALE GENOMIC DNA]</scope>
    <source>
        <strain evidence="6 7">DSM 29531</strain>
    </source>
</reference>
<evidence type="ECO:0000313" key="7">
    <source>
        <dbReference type="Proteomes" id="UP000571817"/>
    </source>
</evidence>
<gene>
    <name evidence="6" type="ORF">HNR15_000588</name>
</gene>
<protein>
    <submittedName>
        <fullName evidence="6">DNA-binding IclR family transcriptional regulator</fullName>
    </submittedName>
</protein>
<dbReference type="InterPro" id="IPR029016">
    <property type="entry name" value="GAF-like_dom_sf"/>
</dbReference>
<evidence type="ECO:0000256" key="2">
    <source>
        <dbReference type="ARBA" id="ARBA00023125"/>
    </source>
</evidence>
<dbReference type="PANTHER" id="PTHR30136">
    <property type="entry name" value="HELIX-TURN-HELIX TRANSCRIPTIONAL REGULATOR, ICLR FAMILY"/>
    <property type="match status" value="1"/>
</dbReference>
<dbReference type="SUPFAM" id="SSF55781">
    <property type="entry name" value="GAF domain-like"/>
    <property type="match status" value="1"/>
</dbReference>
<keyword evidence="7" id="KW-1185">Reference proteome</keyword>
<evidence type="ECO:0000259" key="4">
    <source>
        <dbReference type="PROSITE" id="PS51077"/>
    </source>
</evidence>
<dbReference type="Pfam" id="PF09339">
    <property type="entry name" value="HTH_IclR"/>
    <property type="match status" value="1"/>
</dbReference>
<dbReference type="SUPFAM" id="SSF46785">
    <property type="entry name" value="Winged helix' DNA-binding domain"/>
    <property type="match status" value="1"/>
</dbReference>
<name>A0A853DHF1_9MICO</name>
<dbReference type="GO" id="GO:0003700">
    <property type="term" value="F:DNA-binding transcription factor activity"/>
    <property type="evidence" value="ECO:0007669"/>
    <property type="project" value="TreeGrafter"/>
</dbReference>
<dbReference type="GO" id="GO:0045892">
    <property type="term" value="P:negative regulation of DNA-templated transcription"/>
    <property type="evidence" value="ECO:0007669"/>
    <property type="project" value="TreeGrafter"/>
</dbReference>
<keyword evidence="1" id="KW-0805">Transcription regulation</keyword>
<evidence type="ECO:0000259" key="5">
    <source>
        <dbReference type="PROSITE" id="PS51078"/>
    </source>
</evidence>
<dbReference type="InterPro" id="IPR036388">
    <property type="entry name" value="WH-like_DNA-bd_sf"/>
</dbReference>
<dbReference type="Pfam" id="PF01614">
    <property type="entry name" value="IclR_C"/>
    <property type="match status" value="1"/>
</dbReference>
<accession>A0A853DHF1</accession>